<accession>A0A813A4R1</accession>
<feature type="compositionally biased region" description="Polar residues" evidence="1">
    <location>
        <begin position="452"/>
        <end position="461"/>
    </location>
</feature>
<organism evidence="2 3">
    <name type="scientific">Symbiodinium necroappetens</name>
    <dbReference type="NCBI Taxonomy" id="1628268"/>
    <lineage>
        <taxon>Eukaryota</taxon>
        <taxon>Sar</taxon>
        <taxon>Alveolata</taxon>
        <taxon>Dinophyceae</taxon>
        <taxon>Suessiales</taxon>
        <taxon>Symbiodiniaceae</taxon>
        <taxon>Symbiodinium</taxon>
    </lineage>
</organism>
<evidence type="ECO:0000313" key="3">
    <source>
        <dbReference type="Proteomes" id="UP000601435"/>
    </source>
</evidence>
<dbReference type="OrthoDB" id="10374085at2759"/>
<dbReference type="EMBL" id="CAJNJA010053078">
    <property type="protein sequence ID" value="CAE7849182.1"/>
    <property type="molecule type" value="Genomic_DNA"/>
</dbReference>
<keyword evidence="3" id="KW-1185">Reference proteome</keyword>
<dbReference type="Proteomes" id="UP000601435">
    <property type="component" value="Unassembled WGS sequence"/>
</dbReference>
<evidence type="ECO:0000256" key="1">
    <source>
        <dbReference type="SAM" id="MobiDB-lite"/>
    </source>
</evidence>
<sequence>AAAVAEGFDSEAPTDDEMLSALSAGTNSPGSPPVAGGVGPIERRSRSRSPYRDNSVSEPGALTSAHGYFVAPFLIFSQEYAPEQVNLIMPEGLDTHEVLLRVQRCRADTSRARFPALAVVFPQTSGAFGVLLAWPGWCSEIFAVFDTTQVNGAIFCWVVSPVMNRESLLAAAGLAVYSDNEVYGPESERPLLPCEECRMFNGGCVSFVPVSGSHFVVSTLDDMLLSREGWSVDSVGLGIPGRWVYVLTDTDPWSIACALDRRRFMRQEISEALTIPITSLSLQPARPPVTDFFDSGRHAAEVVIATPRQAELEGCHFFLDLRPICCGLSWAASADCLVDVEAIRQRCARSGLPASRVVVRGGIAVADGHVRVFAGEVLEVCHVPADPAHGEGEDHEGSSPPDPIRGIDVEAGCYASESAGASDKRRRQSDPAEGTAGPSSSPVSGPPESMSAEATSDSRPLSGSAAAVAARLLTEPVCGNREQLQALQDLRFVTTELGGEWPYIPVDEGTEDRVGTDDAMSDEFLLGSAVHWMRALVLKPLFAPEDLRFAIRLPALLEDVRLAVRDVRRHDLSDDFPTLLEVFPQPVPGVCTFLANPAWLGLAMVACIDARDVDGRLFATQVPDYLDLGFVVGRPSS</sequence>
<feature type="compositionally biased region" description="Low complexity" evidence="1">
    <location>
        <begin position="438"/>
        <end position="451"/>
    </location>
</feature>
<protein>
    <submittedName>
        <fullName evidence="2">Uncharacterized protein</fullName>
    </submittedName>
</protein>
<name>A0A813A4R1_9DINO</name>
<comment type="caution">
    <text evidence="2">The sequence shown here is derived from an EMBL/GenBank/DDBJ whole genome shotgun (WGS) entry which is preliminary data.</text>
</comment>
<evidence type="ECO:0000313" key="2">
    <source>
        <dbReference type="EMBL" id="CAE7849182.1"/>
    </source>
</evidence>
<feature type="region of interest" description="Disordered" evidence="1">
    <location>
        <begin position="385"/>
        <end position="461"/>
    </location>
</feature>
<proteinExistence type="predicted"/>
<feature type="region of interest" description="Disordered" evidence="1">
    <location>
        <begin position="1"/>
        <end position="58"/>
    </location>
</feature>
<feature type="compositionally biased region" description="Acidic residues" evidence="1">
    <location>
        <begin position="8"/>
        <end position="18"/>
    </location>
</feature>
<feature type="non-terminal residue" evidence="2">
    <location>
        <position position="1"/>
    </location>
</feature>
<dbReference type="AlphaFoldDB" id="A0A813A4R1"/>
<gene>
    <name evidence="2" type="ORF">SNEC2469_LOCUS26253</name>
</gene>
<reference evidence="2" key="1">
    <citation type="submission" date="2021-02" db="EMBL/GenBank/DDBJ databases">
        <authorList>
            <person name="Dougan E. K."/>
            <person name="Rhodes N."/>
            <person name="Thang M."/>
            <person name="Chan C."/>
        </authorList>
    </citation>
    <scope>NUCLEOTIDE SEQUENCE</scope>
</reference>
<feature type="compositionally biased region" description="Basic and acidic residues" evidence="1">
    <location>
        <begin position="388"/>
        <end position="397"/>
    </location>
</feature>